<keyword evidence="6" id="KW-1185">Reference proteome</keyword>
<dbReference type="CDD" id="cd13925">
    <property type="entry name" value="RPF"/>
    <property type="match status" value="1"/>
</dbReference>
<dbReference type="InterPro" id="IPR018392">
    <property type="entry name" value="LysM"/>
</dbReference>
<dbReference type="GO" id="GO:0016787">
    <property type="term" value="F:hydrolase activity"/>
    <property type="evidence" value="ECO:0007669"/>
    <property type="project" value="UniProtKB-KW"/>
</dbReference>
<accession>A0A931C9I1</accession>
<gene>
    <name evidence="5" type="ORF">I4J89_13760</name>
</gene>
<dbReference type="SUPFAM" id="SSF54106">
    <property type="entry name" value="LysM domain"/>
    <property type="match status" value="1"/>
</dbReference>
<dbReference type="EMBL" id="JADQTO010000005">
    <property type="protein sequence ID" value="MBG0562526.1"/>
    <property type="molecule type" value="Genomic_DNA"/>
</dbReference>
<evidence type="ECO:0000313" key="6">
    <source>
        <dbReference type="Proteomes" id="UP000598146"/>
    </source>
</evidence>
<dbReference type="CDD" id="cd00118">
    <property type="entry name" value="LysM"/>
    <property type="match status" value="1"/>
</dbReference>
<feature type="signal peptide" evidence="3">
    <location>
        <begin position="1"/>
        <end position="35"/>
    </location>
</feature>
<dbReference type="Pfam" id="PF06737">
    <property type="entry name" value="Transglycosylas"/>
    <property type="match status" value="1"/>
</dbReference>
<evidence type="ECO:0000256" key="2">
    <source>
        <dbReference type="ARBA" id="ARBA00022801"/>
    </source>
</evidence>
<dbReference type="InterPro" id="IPR036779">
    <property type="entry name" value="LysM_dom_sf"/>
</dbReference>
<comment type="similarity">
    <text evidence="1">Belongs to the transglycosylase family. Rpf subfamily.</text>
</comment>
<dbReference type="Gene3D" id="1.10.530.10">
    <property type="match status" value="1"/>
</dbReference>
<dbReference type="InterPro" id="IPR052196">
    <property type="entry name" value="Bact_Kbp"/>
</dbReference>
<dbReference type="AlphaFoldDB" id="A0A931C9I1"/>
<dbReference type="InterPro" id="IPR006311">
    <property type="entry name" value="TAT_signal"/>
</dbReference>
<name>A0A931C9I1_9ACTN</name>
<organism evidence="5 6">
    <name type="scientific">Actinoplanes aureus</name>
    <dbReference type="NCBI Taxonomy" id="2792083"/>
    <lineage>
        <taxon>Bacteria</taxon>
        <taxon>Bacillati</taxon>
        <taxon>Actinomycetota</taxon>
        <taxon>Actinomycetes</taxon>
        <taxon>Micromonosporales</taxon>
        <taxon>Micromonosporaceae</taxon>
        <taxon>Actinoplanes</taxon>
    </lineage>
</organism>
<dbReference type="Gene3D" id="3.10.350.10">
    <property type="entry name" value="LysM domain"/>
    <property type="match status" value="1"/>
</dbReference>
<dbReference type="SUPFAM" id="SSF53955">
    <property type="entry name" value="Lysozyme-like"/>
    <property type="match status" value="1"/>
</dbReference>
<evidence type="ECO:0000259" key="4">
    <source>
        <dbReference type="PROSITE" id="PS51782"/>
    </source>
</evidence>
<dbReference type="Proteomes" id="UP000598146">
    <property type="component" value="Unassembled WGS sequence"/>
</dbReference>
<dbReference type="PROSITE" id="PS51782">
    <property type="entry name" value="LYSM"/>
    <property type="match status" value="1"/>
</dbReference>
<protein>
    <submittedName>
        <fullName evidence="5">LysM peptidoglycan-binding domain-containing protein</fullName>
    </submittedName>
</protein>
<dbReference type="PANTHER" id="PTHR34700:SF4">
    <property type="entry name" value="PHAGE-LIKE ELEMENT PBSX PROTEIN XKDP"/>
    <property type="match status" value="1"/>
</dbReference>
<dbReference type="PROSITE" id="PS51318">
    <property type="entry name" value="TAT"/>
    <property type="match status" value="1"/>
</dbReference>
<dbReference type="PANTHER" id="PTHR34700">
    <property type="entry name" value="POTASSIUM BINDING PROTEIN KBP"/>
    <property type="match status" value="1"/>
</dbReference>
<evidence type="ECO:0000256" key="1">
    <source>
        <dbReference type="ARBA" id="ARBA00010830"/>
    </source>
</evidence>
<dbReference type="Pfam" id="PF01476">
    <property type="entry name" value="LysM"/>
    <property type="match status" value="1"/>
</dbReference>
<dbReference type="SMART" id="SM00257">
    <property type="entry name" value="LysM"/>
    <property type="match status" value="1"/>
</dbReference>
<proteinExistence type="inferred from homology"/>
<evidence type="ECO:0000313" key="5">
    <source>
        <dbReference type="EMBL" id="MBG0562526.1"/>
    </source>
</evidence>
<feature type="chain" id="PRO_5037415702" evidence="3">
    <location>
        <begin position="36"/>
        <end position="185"/>
    </location>
</feature>
<evidence type="ECO:0000256" key="3">
    <source>
        <dbReference type="SAM" id="SignalP"/>
    </source>
</evidence>
<feature type="domain" description="LysM" evidence="4">
    <location>
        <begin position="137"/>
        <end position="185"/>
    </location>
</feature>
<dbReference type="InterPro" id="IPR010618">
    <property type="entry name" value="RPF"/>
</dbReference>
<keyword evidence="2" id="KW-0378">Hydrolase</keyword>
<comment type="caution">
    <text evidence="5">The sequence shown here is derived from an EMBL/GenBank/DDBJ whole genome shotgun (WGS) entry which is preliminary data.</text>
</comment>
<reference evidence="5" key="1">
    <citation type="submission" date="2020-11" db="EMBL/GenBank/DDBJ databases">
        <title>Isolation and identification of active actinomycetes.</title>
        <authorList>
            <person name="Sun X."/>
        </authorList>
    </citation>
    <scope>NUCLEOTIDE SEQUENCE</scope>
    <source>
        <strain evidence="5">NEAU-A11</strain>
    </source>
</reference>
<keyword evidence="3" id="KW-0732">Signal</keyword>
<dbReference type="InterPro" id="IPR023346">
    <property type="entry name" value="Lysozyme-like_dom_sf"/>
</dbReference>
<sequence length="185" mass="20075">MSRIGRRTRLALGLATAGMTGAGALLFGPAAPAQAARQVNWDVVAKCESGGRWHINTGNGYYGGLQFSRSTWLSNGGGKYARTADKASKAEQIAIANKLYKKRGLKPWPTCGKKPGVYKTTKNTAKKKTVTAKASGKTYVIRSGDTLASIAKKFKVKGGWRTLYKINRDRLDSPNLIFPGQRIRL</sequence>